<feature type="transmembrane region" description="Helical" evidence="1">
    <location>
        <begin position="179"/>
        <end position="199"/>
    </location>
</feature>
<dbReference type="GO" id="GO:0000271">
    <property type="term" value="P:polysaccharide biosynthetic process"/>
    <property type="evidence" value="ECO:0007669"/>
    <property type="project" value="TreeGrafter"/>
</dbReference>
<feature type="transmembrane region" description="Helical" evidence="1">
    <location>
        <begin position="119"/>
        <end position="142"/>
    </location>
</feature>
<sequence>MALQKRIELLDGWRGMAVSLVLFGHFVPLPGSEIARLGVELFFLLSGRLMAQILVFNEARLPTFYWRRFTRVIPGLYVFVAVVFLLSQAGLFDVTGLQYTSVLTMWSNYLFTFAERQPVFGHTWSLAIEEHSYIVLGILAFVLRRSIPASLLVSGLIILFGFLHGAWLTWGKGLGFYEVYWRTDVRAASLFCGYFGYIYHRRYGLPFVNQIAKMSDAMLVVFAAIITVQFASVVADPIKYTLGTIMTGLLLLALEQRAHEAQPGWVVRQIFEQPKLILLGQISYSVYLYQQIFHVLKEDLPIYYSPLFIIPALLLGYLSYHLVEQPSRKALNGLGSSFMSRKAAERT</sequence>
<comment type="caution">
    <text evidence="3">The sequence shown here is derived from an EMBL/GenBank/DDBJ whole genome shotgun (WGS) entry which is preliminary data.</text>
</comment>
<feature type="transmembrane region" description="Helical" evidence="1">
    <location>
        <begin position="37"/>
        <end position="56"/>
    </location>
</feature>
<feature type="transmembrane region" description="Helical" evidence="1">
    <location>
        <begin position="76"/>
        <end position="99"/>
    </location>
</feature>
<keyword evidence="4" id="KW-1185">Reference proteome</keyword>
<feature type="transmembrane region" description="Helical" evidence="1">
    <location>
        <begin position="12"/>
        <end position="31"/>
    </location>
</feature>
<keyword evidence="1" id="KW-0812">Transmembrane</keyword>
<dbReference type="GO" id="GO:0016020">
    <property type="term" value="C:membrane"/>
    <property type="evidence" value="ECO:0007669"/>
    <property type="project" value="TreeGrafter"/>
</dbReference>
<keyword evidence="1" id="KW-1133">Transmembrane helix</keyword>
<evidence type="ECO:0000313" key="3">
    <source>
        <dbReference type="EMBL" id="MXN20779.1"/>
    </source>
</evidence>
<dbReference type="Proteomes" id="UP000477911">
    <property type="component" value="Unassembled WGS sequence"/>
</dbReference>
<dbReference type="PANTHER" id="PTHR23028">
    <property type="entry name" value="ACETYLTRANSFERASE"/>
    <property type="match status" value="1"/>
</dbReference>
<accession>A0A6L7GA04</accession>
<dbReference type="EMBL" id="WUMU01000035">
    <property type="protein sequence ID" value="MXN20779.1"/>
    <property type="molecule type" value="Genomic_DNA"/>
</dbReference>
<keyword evidence="1" id="KW-0472">Membrane</keyword>
<feature type="transmembrane region" description="Helical" evidence="1">
    <location>
        <begin position="149"/>
        <end position="167"/>
    </location>
</feature>
<evidence type="ECO:0000256" key="1">
    <source>
        <dbReference type="SAM" id="Phobius"/>
    </source>
</evidence>
<dbReference type="Pfam" id="PF01757">
    <property type="entry name" value="Acyl_transf_3"/>
    <property type="match status" value="1"/>
</dbReference>
<feature type="transmembrane region" description="Helical" evidence="1">
    <location>
        <begin position="302"/>
        <end position="323"/>
    </location>
</feature>
<dbReference type="RefSeq" id="WP_160896901.1">
    <property type="nucleotide sequence ID" value="NZ_WUMU01000035.1"/>
</dbReference>
<dbReference type="AlphaFoldDB" id="A0A6L7GA04"/>
<evidence type="ECO:0000313" key="4">
    <source>
        <dbReference type="Proteomes" id="UP000477911"/>
    </source>
</evidence>
<reference evidence="3 4" key="1">
    <citation type="submission" date="2019-12" db="EMBL/GenBank/DDBJ databases">
        <authorList>
            <person name="Li M."/>
        </authorList>
    </citation>
    <scope>NUCLEOTIDE SEQUENCE [LARGE SCALE GENOMIC DNA]</scope>
    <source>
        <strain evidence="3 4">GBMRC 2024</strain>
    </source>
</reference>
<dbReference type="InterPro" id="IPR002656">
    <property type="entry name" value="Acyl_transf_3_dom"/>
</dbReference>
<dbReference type="PANTHER" id="PTHR23028:SF53">
    <property type="entry name" value="ACYL_TRANSF_3 DOMAIN-CONTAINING PROTEIN"/>
    <property type="match status" value="1"/>
</dbReference>
<dbReference type="InterPro" id="IPR050879">
    <property type="entry name" value="Acyltransferase_3"/>
</dbReference>
<keyword evidence="3" id="KW-0012">Acyltransferase</keyword>
<protein>
    <submittedName>
        <fullName evidence="3">Acyltransferase family protein</fullName>
    </submittedName>
</protein>
<evidence type="ECO:0000259" key="2">
    <source>
        <dbReference type="Pfam" id="PF01757"/>
    </source>
</evidence>
<name>A0A6L7GA04_9RHOB</name>
<keyword evidence="3" id="KW-0808">Transferase</keyword>
<dbReference type="GO" id="GO:0016747">
    <property type="term" value="F:acyltransferase activity, transferring groups other than amino-acyl groups"/>
    <property type="evidence" value="ECO:0007669"/>
    <property type="project" value="InterPro"/>
</dbReference>
<gene>
    <name evidence="3" type="ORF">GR170_23370</name>
</gene>
<proteinExistence type="predicted"/>
<organism evidence="3 4">
    <name type="scientific">Pseudooceanicola albus</name>
    <dbReference type="NCBI Taxonomy" id="2692189"/>
    <lineage>
        <taxon>Bacteria</taxon>
        <taxon>Pseudomonadati</taxon>
        <taxon>Pseudomonadota</taxon>
        <taxon>Alphaproteobacteria</taxon>
        <taxon>Rhodobacterales</taxon>
        <taxon>Paracoccaceae</taxon>
        <taxon>Pseudooceanicola</taxon>
    </lineage>
</organism>
<feature type="transmembrane region" description="Helical" evidence="1">
    <location>
        <begin position="211"/>
        <end position="231"/>
    </location>
</feature>
<feature type="domain" description="Acyltransferase 3" evidence="2">
    <location>
        <begin position="10"/>
        <end position="313"/>
    </location>
</feature>